<comment type="caution">
    <text evidence="5">Lacks conserved residue(s) required for the propagation of feature annotation.</text>
</comment>
<gene>
    <name evidence="7" type="ORF">BRM3_09845</name>
</gene>
<dbReference type="PANTHER" id="PTHR39344:SF1">
    <property type="entry name" value="UPF0182 PROTEIN SLL1060"/>
    <property type="match status" value="1"/>
</dbReference>
<evidence type="ECO:0000256" key="1">
    <source>
        <dbReference type="ARBA" id="ARBA00022475"/>
    </source>
</evidence>
<comment type="subcellular location">
    <subcellularLocation>
        <location evidence="5">Cell membrane</location>
        <topology evidence="5">Multi-pass membrane protein</topology>
    </subcellularLocation>
</comment>
<keyword evidence="8" id="KW-1185">Reference proteome</keyword>
<keyword evidence="1 5" id="KW-1003">Cell membrane</keyword>
<sequence>MITAVVIGALLVVLLLMSELVTRFLWFDQLGYDRVLMTSWIAQGVLFLIGAIAFAIPLYVSLRIAYTRRPVYPPVTREQEALEQFRSAVDPLRRGVTIIAPIVVGLFGGLAASRSWQEALLFMHPQSFGTADPIFGNDVSFYVFTLPMIDLALAFARFVCLVALIGAIIGHFVYGGVSWDQSEGLGVTRAARRHLGVLAALYVLLLGVSHWFERYGLLTGSHSRFDGASYTDVHAILPAKTILAIAAVIVAALFVLWIFRGDWRIPAIGAGLMILATLAVGTAYPWLIQRFQVTPNERSLEQQYIQHNIDATRTAYGLDDVNEIGYEAATDATPGALRTDADTAAQIRLLDPSVVSPTFGQREANRRYWGFDDVLSVDRYKIDGGLQDTVIGVRELRPDKLDLSEQSWVNQHITYTHGFGVAAAYGNHRSADGEPDFLESGVPGQGALGKFEERVYFGKHSPDYSIVGAPKGSDPQEFDYQAGTGDTTAGTQISNTFAGDGGPSLSNWFVRLLYAIKFRDPNVVISSYVNSDSQVLYDRNPEQRVHAVAPFLSLDSGMYPAVVDGRLVWVVDGYTTTTQYPYSQSIGLDDTIRDSQTDPSETSSLRSSEANYLRNGVKATVDAYDGSVTLYAWDTDDPILKAWQQVFPGEMKSIDTVSGDLMQHLRYPEDLFKTQRTVLARYHVTSANEFYGQQDFWQIPPDPTKGATTAADGTTQQREAQPPHYLTLQMPDEDSPRFTMSSSYVPAEGQQVLSGFLAVDSETGDAAGKPADSYGKLTLLTLPASNPVNGPGQVQATFNSDPAVSQALNLLKSGNSEVINGNLLTLPIGGGLLYVQPVYLQSSTAGGGTQYPLLQMVLVSFGEKIGFAPTLDQALDEVFGGDSGANAGDAGVSAEGQAGAKDTSTGETTTDEDQGAPSQDAGDAQTRLDQALADMRTAEDDAAAAMQAGDWTKYGDAQTRLGDALDRAVAANQELTGSGAGQASDGGGN</sequence>
<feature type="transmembrane region" description="Helical" evidence="5">
    <location>
        <begin position="195"/>
        <end position="212"/>
    </location>
</feature>
<comment type="similarity">
    <text evidence="5">Belongs to the UPF0182 family.</text>
</comment>
<feature type="transmembrane region" description="Helical" evidence="5">
    <location>
        <begin position="266"/>
        <end position="287"/>
    </location>
</feature>
<keyword evidence="2 5" id="KW-0812">Transmembrane</keyword>
<dbReference type="Pfam" id="PF03699">
    <property type="entry name" value="UPF0182"/>
    <property type="match status" value="1"/>
</dbReference>
<proteinExistence type="inferred from homology"/>
<evidence type="ECO:0000256" key="2">
    <source>
        <dbReference type="ARBA" id="ARBA00022692"/>
    </source>
</evidence>
<feature type="region of interest" description="Disordered" evidence="6">
    <location>
        <begin position="886"/>
        <end position="924"/>
    </location>
</feature>
<dbReference type="HAMAP" id="MF_01600">
    <property type="entry name" value="UPF0182"/>
    <property type="match status" value="1"/>
</dbReference>
<evidence type="ECO:0000313" key="7">
    <source>
        <dbReference type="EMBL" id="UYG15937.1"/>
    </source>
</evidence>
<evidence type="ECO:0000256" key="3">
    <source>
        <dbReference type="ARBA" id="ARBA00022989"/>
    </source>
</evidence>
<name>A0ABY6FYC1_9MICO</name>
<organism evidence="7 8">
    <name type="scientific">Brachybacterium huguangmaarense</name>
    <dbReference type="NCBI Taxonomy" id="1652028"/>
    <lineage>
        <taxon>Bacteria</taxon>
        <taxon>Bacillati</taxon>
        <taxon>Actinomycetota</taxon>
        <taxon>Actinomycetes</taxon>
        <taxon>Micrococcales</taxon>
        <taxon>Dermabacteraceae</taxon>
        <taxon>Brachybacterium</taxon>
    </lineage>
</organism>
<evidence type="ECO:0000256" key="6">
    <source>
        <dbReference type="SAM" id="MobiDB-lite"/>
    </source>
</evidence>
<feature type="transmembrane region" description="Helical" evidence="5">
    <location>
        <begin position="39"/>
        <end position="60"/>
    </location>
</feature>
<evidence type="ECO:0000313" key="8">
    <source>
        <dbReference type="Proteomes" id="UP001164305"/>
    </source>
</evidence>
<protein>
    <recommendedName>
        <fullName evidence="5">UPF0182 protein BRM3_09845</fullName>
    </recommendedName>
</protein>
<dbReference type="Proteomes" id="UP001164305">
    <property type="component" value="Chromosome"/>
</dbReference>
<keyword evidence="4 5" id="KW-0472">Membrane</keyword>
<feature type="transmembrane region" description="Helical" evidence="5">
    <location>
        <begin position="151"/>
        <end position="174"/>
    </location>
</feature>
<keyword evidence="3 5" id="KW-1133">Transmembrane helix</keyword>
<accession>A0ABY6FYC1</accession>
<feature type="transmembrane region" description="Helical" evidence="5">
    <location>
        <begin position="95"/>
        <end position="113"/>
    </location>
</feature>
<dbReference type="InterPro" id="IPR005372">
    <property type="entry name" value="UPF0182"/>
</dbReference>
<evidence type="ECO:0000256" key="4">
    <source>
        <dbReference type="ARBA" id="ARBA00023136"/>
    </source>
</evidence>
<feature type="transmembrane region" description="Helical" evidence="5">
    <location>
        <begin position="241"/>
        <end position="259"/>
    </location>
</feature>
<dbReference type="EMBL" id="CP107020">
    <property type="protein sequence ID" value="UYG15937.1"/>
    <property type="molecule type" value="Genomic_DNA"/>
</dbReference>
<dbReference type="RefSeq" id="WP_263593150.1">
    <property type="nucleotide sequence ID" value="NZ_CP107020.1"/>
</dbReference>
<evidence type="ECO:0000256" key="5">
    <source>
        <dbReference type="HAMAP-Rule" id="MF_01600"/>
    </source>
</evidence>
<dbReference type="PANTHER" id="PTHR39344">
    <property type="entry name" value="UPF0182 PROTEIN SLL1060"/>
    <property type="match status" value="1"/>
</dbReference>
<reference evidence="7" key="1">
    <citation type="submission" date="2022-10" db="EMBL/GenBank/DDBJ databases">
        <title>Whole-Genome Sequencing of Brachybacterium huguangmaarense BRM-3, Isolated from Betula schmidtii.</title>
        <authorList>
            <person name="Haam D."/>
        </authorList>
    </citation>
    <scope>NUCLEOTIDE SEQUENCE</scope>
    <source>
        <strain evidence="7">BRM-3</strain>
    </source>
</reference>